<evidence type="ECO:0000313" key="1">
    <source>
        <dbReference type="EMBL" id="BAT77616.1"/>
    </source>
</evidence>
<gene>
    <name evidence="1" type="primary">Vigan.02G020400</name>
    <name evidence="1" type="ORF">VIGAN_02020400</name>
</gene>
<organism evidence="1 2">
    <name type="scientific">Vigna angularis var. angularis</name>
    <dbReference type="NCBI Taxonomy" id="157739"/>
    <lineage>
        <taxon>Eukaryota</taxon>
        <taxon>Viridiplantae</taxon>
        <taxon>Streptophyta</taxon>
        <taxon>Embryophyta</taxon>
        <taxon>Tracheophyta</taxon>
        <taxon>Spermatophyta</taxon>
        <taxon>Magnoliopsida</taxon>
        <taxon>eudicotyledons</taxon>
        <taxon>Gunneridae</taxon>
        <taxon>Pentapetalae</taxon>
        <taxon>rosids</taxon>
        <taxon>fabids</taxon>
        <taxon>Fabales</taxon>
        <taxon>Fabaceae</taxon>
        <taxon>Papilionoideae</taxon>
        <taxon>50 kb inversion clade</taxon>
        <taxon>NPAAA clade</taxon>
        <taxon>indigoferoid/millettioid clade</taxon>
        <taxon>Phaseoleae</taxon>
        <taxon>Vigna</taxon>
    </lineage>
</organism>
<dbReference type="AlphaFoldDB" id="A0A0S3RAI9"/>
<dbReference type="Proteomes" id="UP000291084">
    <property type="component" value="Chromosome 2"/>
</dbReference>
<accession>A0A0S3RAI9</accession>
<name>A0A0S3RAI9_PHAAN</name>
<evidence type="ECO:0000313" key="2">
    <source>
        <dbReference type="Proteomes" id="UP000291084"/>
    </source>
</evidence>
<keyword evidence="2" id="KW-1185">Reference proteome</keyword>
<proteinExistence type="predicted"/>
<protein>
    <submittedName>
        <fullName evidence="1">Uncharacterized protein</fullName>
    </submittedName>
</protein>
<dbReference type="OrthoDB" id="1804788at2759"/>
<sequence>MLLKALGIDKDVINKHHYKFVQVRSENPVHVVHENCRCVRHSKGHHHVFIMTITRPKCCLMNISLLHSNLMIARTQINL</sequence>
<dbReference type="EMBL" id="AP015035">
    <property type="protein sequence ID" value="BAT77616.1"/>
    <property type="molecule type" value="Genomic_DNA"/>
</dbReference>
<reference evidence="1 2" key="1">
    <citation type="journal article" date="2015" name="Sci. Rep.">
        <title>The power of single molecule real-time sequencing technology in the de novo assembly of a eukaryotic genome.</title>
        <authorList>
            <person name="Sakai H."/>
            <person name="Naito K."/>
            <person name="Ogiso-Tanaka E."/>
            <person name="Takahashi Y."/>
            <person name="Iseki K."/>
            <person name="Muto C."/>
            <person name="Satou K."/>
            <person name="Teruya K."/>
            <person name="Shiroma A."/>
            <person name="Shimoji M."/>
            <person name="Hirano T."/>
            <person name="Itoh T."/>
            <person name="Kaga A."/>
            <person name="Tomooka N."/>
        </authorList>
    </citation>
    <scope>NUCLEOTIDE SEQUENCE [LARGE SCALE GENOMIC DNA]</scope>
    <source>
        <strain evidence="2">cv. Shumari</strain>
    </source>
</reference>